<dbReference type="RefSeq" id="WP_097969602.1">
    <property type="nucleotide sequence ID" value="NZ_NUBH01000169.1"/>
</dbReference>
<evidence type="ECO:0000256" key="6">
    <source>
        <dbReference type="ARBA" id="ARBA00023194"/>
    </source>
</evidence>
<dbReference type="Pfam" id="PF22624">
    <property type="entry name" value="AASDHPPT_N"/>
    <property type="match status" value="1"/>
</dbReference>
<comment type="caution">
    <text evidence="9">The sequence shown here is derived from an EMBL/GenBank/DDBJ whole genome shotgun (WGS) entry which is preliminary data.</text>
</comment>
<dbReference type="SUPFAM" id="SSF56214">
    <property type="entry name" value="4'-phosphopantetheinyl transferase"/>
    <property type="match status" value="2"/>
</dbReference>
<dbReference type="AlphaFoldDB" id="A0A2B5RLM3"/>
<dbReference type="InterPro" id="IPR037143">
    <property type="entry name" value="4-PPantetheinyl_Trfase_dom_sf"/>
</dbReference>
<dbReference type="GO" id="GO:0006633">
    <property type="term" value="P:fatty acid biosynthetic process"/>
    <property type="evidence" value="ECO:0007669"/>
    <property type="project" value="InterPro"/>
</dbReference>
<name>A0A2B5RLM3_9BACI</name>
<gene>
    <name evidence="9" type="ORF">CN613_22050</name>
</gene>
<dbReference type="InterPro" id="IPR050559">
    <property type="entry name" value="P-Pant_transferase_sf"/>
</dbReference>
<keyword evidence="3 9" id="KW-0808">Transferase</keyword>
<dbReference type="Gene3D" id="3.90.470.20">
    <property type="entry name" value="4'-phosphopantetheinyl transferase domain"/>
    <property type="match status" value="2"/>
</dbReference>
<dbReference type="PANTHER" id="PTHR12215:SF10">
    <property type="entry name" value="L-AMINOADIPATE-SEMIALDEHYDE DEHYDROGENASE-PHOSPHOPANTETHEINYL TRANSFERASE"/>
    <property type="match status" value="1"/>
</dbReference>
<evidence type="ECO:0000313" key="10">
    <source>
        <dbReference type="Proteomes" id="UP000219775"/>
    </source>
</evidence>
<evidence type="ECO:0000259" key="8">
    <source>
        <dbReference type="Pfam" id="PF22624"/>
    </source>
</evidence>
<evidence type="ECO:0000256" key="5">
    <source>
        <dbReference type="ARBA" id="ARBA00022842"/>
    </source>
</evidence>
<reference evidence="9 10" key="1">
    <citation type="submission" date="2017-09" db="EMBL/GenBank/DDBJ databases">
        <title>Large-scale bioinformatics analysis of Bacillus genomes uncovers conserved roles of natural products in bacterial physiology.</title>
        <authorList>
            <consortium name="Agbiome Team Llc"/>
            <person name="Bleich R.M."/>
            <person name="Grubbs K.J."/>
            <person name="Santa Maria K.C."/>
            <person name="Allen S.E."/>
            <person name="Farag S."/>
            <person name="Shank E.A."/>
            <person name="Bowers A."/>
        </authorList>
    </citation>
    <scope>NUCLEOTIDE SEQUENCE [LARGE SCALE GENOMIC DNA]</scope>
    <source>
        <strain evidence="9 10">AFS009893</strain>
    </source>
</reference>
<proteinExistence type="inferred from homology"/>
<accession>A0A2B5RLM3</accession>
<dbReference type="GO" id="GO:0019878">
    <property type="term" value="P:lysine biosynthetic process via aminoadipic acid"/>
    <property type="evidence" value="ECO:0007669"/>
    <property type="project" value="TreeGrafter"/>
</dbReference>
<keyword evidence="5" id="KW-0460">Magnesium</keyword>
<evidence type="ECO:0000313" key="9">
    <source>
        <dbReference type="EMBL" id="PEM66560.1"/>
    </source>
</evidence>
<evidence type="ECO:0000259" key="7">
    <source>
        <dbReference type="Pfam" id="PF01648"/>
    </source>
</evidence>
<dbReference type="GO" id="GO:0000287">
    <property type="term" value="F:magnesium ion binding"/>
    <property type="evidence" value="ECO:0007669"/>
    <property type="project" value="InterPro"/>
</dbReference>
<dbReference type="GO" id="GO:0008897">
    <property type="term" value="F:holo-[acyl-carrier-protein] synthase activity"/>
    <property type="evidence" value="ECO:0007669"/>
    <property type="project" value="InterPro"/>
</dbReference>
<dbReference type="EMBL" id="NUDP01000089">
    <property type="protein sequence ID" value="PEM66560.1"/>
    <property type="molecule type" value="Genomic_DNA"/>
</dbReference>
<dbReference type="GO" id="GO:0017000">
    <property type="term" value="P:antibiotic biosynthetic process"/>
    <property type="evidence" value="ECO:0007669"/>
    <property type="project" value="UniProtKB-KW"/>
</dbReference>
<evidence type="ECO:0000256" key="1">
    <source>
        <dbReference type="ARBA" id="ARBA00001946"/>
    </source>
</evidence>
<dbReference type="NCBIfam" id="TIGR00556">
    <property type="entry name" value="pantethn_trn"/>
    <property type="match status" value="1"/>
</dbReference>
<dbReference type="InterPro" id="IPR055066">
    <property type="entry name" value="AASDHPPT_N"/>
</dbReference>
<dbReference type="Pfam" id="PF01648">
    <property type="entry name" value="ACPS"/>
    <property type="match status" value="1"/>
</dbReference>
<keyword evidence="4" id="KW-0479">Metal-binding</keyword>
<comment type="cofactor">
    <cofactor evidence="1">
        <name>Mg(2+)</name>
        <dbReference type="ChEBI" id="CHEBI:18420"/>
    </cofactor>
</comment>
<evidence type="ECO:0000256" key="3">
    <source>
        <dbReference type="ARBA" id="ARBA00022679"/>
    </source>
</evidence>
<evidence type="ECO:0000256" key="4">
    <source>
        <dbReference type="ARBA" id="ARBA00022723"/>
    </source>
</evidence>
<keyword evidence="6" id="KW-0045">Antibiotic biosynthesis</keyword>
<comment type="similarity">
    <text evidence="2">Belongs to the P-Pant transferase superfamily. Gsp/Sfp/HetI/AcpT family.</text>
</comment>
<feature type="domain" description="4'-phosphopantetheinyl transferase" evidence="7">
    <location>
        <begin position="103"/>
        <end position="178"/>
    </location>
</feature>
<dbReference type="InterPro" id="IPR008278">
    <property type="entry name" value="4-PPantetheinyl_Trfase_dom"/>
</dbReference>
<dbReference type="PANTHER" id="PTHR12215">
    <property type="entry name" value="PHOSPHOPANTETHEINE TRANSFERASE"/>
    <property type="match status" value="1"/>
</dbReference>
<dbReference type="Proteomes" id="UP000219775">
    <property type="component" value="Unassembled WGS sequence"/>
</dbReference>
<dbReference type="GO" id="GO:0005829">
    <property type="term" value="C:cytosol"/>
    <property type="evidence" value="ECO:0007669"/>
    <property type="project" value="TreeGrafter"/>
</dbReference>
<evidence type="ECO:0000256" key="2">
    <source>
        <dbReference type="ARBA" id="ARBA00010990"/>
    </source>
</evidence>
<sequence>MIIYCVRYKDLTPLEYQRCLSFVSKERQEQVKRFRFREDALRSLLGELLTRYILTREYTIPNCLINFERNAFGKPFLKEYKNIYFNVSHSGQWIVCAVDSNEVGIDIEKVDQFDISIAKRFFLEEEYLSLKNIFNENDKKSYFYKLWTLKESYVKAKGKGLQIPLNSFKIEKANNDFKNYDFQVGNQMFLRLYSLENYFLSICSTHTSLPKQLFFLDIMNLINMSE</sequence>
<feature type="domain" description="4'-phosphopantetheinyl transferase N-terminal" evidence="8">
    <location>
        <begin position="14"/>
        <end position="99"/>
    </location>
</feature>
<protein>
    <submittedName>
        <fullName evidence="9">Phosphopantetheine-protein transferase</fullName>
    </submittedName>
</protein>
<organism evidence="9 10">
    <name type="scientific">Bacillus pseudomycoides</name>
    <dbReference type="NCBI Taxonomy" id="64104"/>
    <lineage>
        <taxon>Bacteria</taxon>
        <taxon>Bacillati</taxon>
        <taxon>Bacillota</taxon>
        <taxon>Bacilli</taxon>
        <taxon>Bacillales</taxon>
        <taxon>Bacillaceae</taxon>
        <taxon>Bacillus</taxon>
        <taxon>Bacillus cereus group</taxon>
    </lineage>
</organism>
<dbReference type="InterPro" id="IPR004568">
    <property type="entry name" value="Ppantetheine-prot_Trfase_dom"/>
</dbReference>